<dbReference type="Proteomes" id="UP001583186">
    <property type="component" value="Unassembled WGS sequence"/>
</dbReference>
<dbReference type="SUPFAM" id="SSF53335">
    <property type="entry name" value="S-adenosyl-L-methionine-dependent methyltransferases"/>
    <property type="match status" value="1"/>
</dbReference>
<comment type="pathway">
    <text evidence="1">Secondary metabolite biosynthesis.</text>
</comment>
<name>A0ABR3ZNA4_9PEZI</name>
<dbReference type="InterPro" id="IPR029063">
    <property type="entry name" value="SAM-dependent_MTases_sf"/>
</dbReference>
<comment type="similarity">
    <text evidence="4">Belongs to the class I-like SAM-binding methyltransferase superfamily.</text>
</comment>
<keyword evidence="2" id="KW-0808">Transferase</keyword>
<protein>
    <recommendedName>
        <fullName evidence="7">Methyltransferase domain-containing protein</fullName>
    </recommendedName>
</protein>
<keyword evidence="3" id="KW-0949">S-adenosyl-L-methionine</keyword>
<evidence type="ECO:0000256" key="3">
    <source>
        <dbReference type="ARBA" id="ARBA00022691"/>
    </source>
</evidence>
<reference evidence="5 6" key="1">
    <citation type="journal article" date="2024" name="IMA Fungus">
        <title>IMA Genome - F19 : A genome assembly and annotation guide to empower mycologists, including annotated draft genome sequences of Ceratocystis pirilliformis, Diaporthe australafricana, Fusarium ophioides, Paecilomyces lecythidis, and Sporothrix stenoceras.</title>
        <authorList>
            <person name="Aylward J."/>
            <person name="Wilson A.M."/>
            <person name="Visagie C.M."/>
            <person name="Spraker J."/>
            <person name="Barnes I."/>
            <person name="Buitendag C."/>
            <person name="Ceriani C."/>
            <person name="Del Mar Angel L."/>
            <person name="du Plessis D."/>
            <person name="Fuchs T."/>
            <person name="Gasser K."/>
            <person name="Kramer D."/>
            <person name="Li W."/>
            <person name="Munsamy K."/>
            <person name="Piso A."/>
            <person name="Price J.L."/>
            <person name="Sonnekus B."/>
            <person name="Thomas C."/>
            <person name="van der Nest A."/>
            <person name="van Dijk A."/>
            <person name="van Heerden A."/>
            <person name="van Vuuren N."/>
            <person name="Yilmaz N."/>
            <person name="Duong T.A."/>
            <person name="van der Merwe N.A."/>
            <person name="Wingfield M.J."/>
            <person name="Wingfield B.D."/>
        </authorList>
    </citation>
    <scope>NUCLEOTIDE SEQUENCE [LARGE SCALE GENOMIC DNA]</scope>
    <source>
        <strain evidence="5 6">CMW 5346</strain>
    </source>
</reference>
<dbReference type="PANTHER" id="PTHR35897">
    <property type="entry name" value="METHYLTRANSFERASE AUSD"/>
    <property type="match status" value="1"/>
</dbReference>
<dbReference type="InterPro" id="IPR051654">
    <property type="entry name" value="Meroterpenoid_MTases"/>
</dbReference>
<dbReference type="EMBL" id="JAWCUI010000006">
    <property type="protein sequence ID" value="KAL1901910.1"/>
    <property type="molecule type" value="Genomic_DNA"/>
</dbReference>
<organism evidence="5 6">
    <name type="scientific">Sporothrix stenoceras</name>
    <dbReference type="NCBI Taxonomy" id="5173"/>
    <lineage>
        <taxon>Eukaryota</taxon>
        <taxon>Fungi</taxon>
        <taxon>Dikarya</taxon>
        <taxon>Ascomycota</taxon>
        <taxon>Pezizomycotina</taxon>
        <taxon>Sordariomycetes</taxon>
        <taxon>Sordariomycetidae</taxon>
        <taxon>Ophiostomatales</taxon>
        <taxon>Ophiostomataceae</taxon>
        <taxon>Sporothrix</taxon>
    </lineage>
</organism>
<dbReference type="PANTHER" id="PTHR35897:SF1">
    <property type="entry name" value="METHYLTRANSFERASE AUSD"/>
    <property type="match status" value="1"/>
</dbReference>
<evidence type="ECO:0008006" key="7">
    <source>
        <dbReference type="Google" id="ProtNLM"/>
    </source>
</evidence>
<evidence type="ECO:0000313" key="6">
    <source>
        <dbReference type="Proteomes" id="UP001583186"/>
    </source>
</evidence>
<evidence type="ECO:0000256" key="2">
    <source>
        <dbReference type="ARBA" id="ARBA00022679"/>
    </source>
</evidence>
<evidence type="ECO:0000313" key="5">
    <source>
        <dbReference type="EMBL" id="KAL1901910.1"/>
    </source>
</evidence>
<evidence type="ECO:0000256" key="4">
    <source>
        <dbReference type="ARBA" id="ARBA00038314"/>
    </source>
</evidence>
<dbReference type="Gene3D" id="3.40.50.150">
    <property type="entry name" value="Vaccinia Virus protein VP39"/>
    <property type="match status" value="1"/>
</dbReference>
<accession>A0ABR3ZNA4</accession>
<evidence type="ECO:0000256" key="1">
    <source>
        <dbReference type="ARBA" id="ARBA00005179"/>
    </source>
</evidence>
<gene>
    <name evidence="5" type="ORF">Sste5346_001615</name>
</gene>
<comment type="caution">
    <text evidence="5">The sequence shown here is derived from an EMBL/GenBank/DDBJ whole genome shotgun (WGS) entry which is preliminary data.</text>
</comment>
<keyword evidence="6" id="KW-1185">Reference proteome</keyword>
<proteinExistence type="inferred from homology"/>
<sequence>MTDAEKVQFWKKHSYFETLPEDIAPMRRLLTEYSHMPADAVDAHLYAIRDKLWAVHKYPCIGRFSFLNLGMTKSVYYQEAVERLKSKSGSGEGRLLDLGCCVGQVLRQLVYEGVDPSRLAGADLHREFIDLGYEMFGDTETEAGKAFTFVAGDILADSPSPFDALAGSVTMIHAANFFHLFSWDEQVKAAKRIVGFLSDQNSGSPDGISIFGAQLAHRSPGEHRIVPLSPRTRYLHDATTFQKLWDEVGAVTGTQWRTAMSPLKSGIGAALTGNPEVMYVLYGVWRVKDV</sequence>